<reference evidence="2 3" key="1">
    <citation type="submission" date="2021-04" db="EMBL/GenBank/DDBJ databases">
        <title>Draft genome sequence of Paenibacillus cisolokensis, LC2-13A.</title>
        <authorList>
            <person name="Uke A."/>
            <person name="Chhe C."/>
            <person name="Baramee S."/>
            <person name="Kosugi A."/>
        </authorList>
    </citation>
    <scope>NUCLEOTIDE SEQUENCE [LARGE SCALE GENOMIC DNA]</scope>
    <source>
        <strain evidence="2 3">LC2-13A</strain>
    </source>
</reference>
<sequence>METIRLFSPNGKNYYNNVQFEYVNANNEVFNIIQQKIEEESAGIKVEMTTGSGEYKDVFINGHAAILMTPMEGNTNLEWLTDDRILVRISGRLGESEILKLGSSLK</sequence>
<keyword evidence="3" id="KW-1185">Reference proteome</keyword>
<dbReference type="Proteomes" id="UP000680304">
    <property type="component" value="Unassembled WGS sequence"/>
</dbReference>
<dbReference type="Pfam" id="PF14285">
    <property type="entry name" value="DUF4367"/>
    <property type="match status" value="1"/>
</dbReference>
<comment type="caution">
    <text evidence="2">The sequence shown here is derived from an EMBL/GenBank/DDBJ whole genome shotgun (WGS) entry which is preliminary data.</text>
</comment>
<evidence type="ECO:0000259" key="1">
    <source>
        <dbReference type="Pfam" id="PF14285"/>
    </source>
</evidence>
<protein>
    <recommendedName>
        <fullName evidence="1">DUF4367 domain-containing protein</fullName>
    </recommendedName>
</protein>
<organism evidence="2 3">
    <name type="scientific">Paenibacillus cisolokensis</name>
    <dbReference type="NCBI Taxonomy" id="1658519"/>
    <lineage>
        <taxon>Bacteria</taxon>
        <taxon>Bacillati</taxon>
        <taxon>Bacillota</taxon>
        <taxon>Bacilli</taxon>
        <taxon>Bacillales</taxon>
        <taxon>Paenibacillaceae</taxon>
        <taxon>Paenibacillus</taxon>
    </lineage>
</organism>
<evidence type="ECO:0000313" key="2">
    <source>
        <dbReference type="EMBL" id="GIQ64019.1"/>
    </source>
</evidence>
<evidence type="ECO:0000313" key="3">
    <source>
        <dbReference type="Proteomes" id="UP000680304"/>
    </source>
</evidence>
<proteinExistence type="predicted"/>
<dbReference type="InterPro" id="IPR025377">
    <property type="entry name" value="DUF4367"/>
</dbReference>
<gene>
    <name evidence="2" type="ORF">PACILC2_25870</name>
</gene>
<dbReference type="EMBL" id="BOVJ01000078">
    <property type="protein sequence ID" value="GIQ64019.1"/>
    <property type="molecule type" value="Genomic_DNA"/>
</dbReference>
<accession>A0ABQ4N755</accession>
<feature type="domain" description="DUF4367" evidence="1">
    <location>
        <begin position="14"/>
        <end position="104"/>
    </location>
</feature>
<name>A0ABQ4N755_9BACL</name>